<proteinExistence type="inferred from homology"/>
<evidence type="ECO:0000313" key="7">
    <source>
        <dbReference type="EMBL" id="CAB4909853.1"/>
    </source>
</evidence>
<comment type="subcellular location">
    <subcellularLocation>
        <location evidence="1">Membrane</location>
        <topology evidence="1">Multi-pass membrane protein</topology>
    </subcellularLocation>
</comment>
<feature type="transmembrane region" description="Helical" evidence="6">
    <location>
        <begin position="135"/>
        <end position="156"/>
    </location>
</feature>
<reference evidence="7" key="1">
    <citation type="submission" date="2020-05" db="EMBL/GenBank/DDBJ databases">
        <authorList>
            <person name="Chiriac C."/>
            <person name="Salcher M."/>
            <person name="Ghai R."/>
            <person name="Kavagutti S V."/>
        </authorList>
    </citation>
    <scope>NUCLEOTIDE SEQUENCE</scope>
</reference>
<organism evidence="7">
    <name type="scientific">freshwater metagenome</name>
    <dbReference type="NCBI Taxonomy" id="449393"/>
    <lineage>
        <taxon>unclassified sequences</taxon>
        <taxon>metagenomes</taxon>
        <taxon>ecological metagenomes</taxon>
    </lineage>
</organism>
<keyword evidence="3 6" id="KW-0812">Transmembrane</keyword>
<feature type="transmembrane region" description="Helical" evidence="6">
    <location>
        <begin position="44"/>
        <end position="61"/>
    </location>
</feature>
<dbReference type="Pfam" id="PF03239">
    <property type="entry name" value="FTR1"/>
    <property type="match status" value="1"/>
</dbReference>
<sequence>MYARGAGISILLLAFFSVGREGIETALFIWAAAGATGQTLFPLLGAILGLAISVSLGFLIYKGMTTLNLRAFFAWSGGLLILMVAGILSHGIGDWQIEAGILPGANAIAFDFSTTVPTDTWFATVMQAVLGISPVMTWLQVIVWIIYVGVALPTYLSVTLRRNHPLTESADDITSTASLEVVGSR</sequence>
<evidence type="ECO:0000256" key="2">
    <source>
        <dbReference type="ARBA" id="ARBA00008333"/>
    </source>
</evidence>
<dbReference type="GO" id="GO:0015093">
    <property type="term" value="F:ferrous iron transmembrane transporter activity"/>
    <property type="evidence" value="ECO:0007669"/>
    <property type="project" value="TreeGrafter"/>
</dbReference>
<evidence type="ECO:0000256" key="6">
    <source>
        <dbReference type="SAM" id="Phobius"/>
    </source>
</evidence>
<dbReference type="PANTHER" id="PTHR31632">
    <property type="entry name" value="IRON TRANSPORTER FTH1"/>
    <property type="match status" value="1"/>
</dbReference>
<gene>
    <name evidence="7" type="ORF">UFOPK3516_01426</name>
</gene>
<keyword evidence="5 6" id="KW-0472">Membrane</keyword>
<dbReference type="EMBL" id="CAFBMB010000154">
    <property type="protein sequence ID" value="CAB4909853.1"/>
    <property type="molecule type" value="Genomic_DNA"/>
</dbReference>
<accession>A0A6J7GZL5</accession>
<comment type="similarity">
    <text evidence="2">Belongs to the oxidase-dependent Fe transporter (OFeT) (TC 9.A.10.1) family.</text>
</comment>
<name>A0A6J7GZL5_9ZZZZ</name>
<evidence type="ECO:0000256" key="3">
    <source>
        <dbReference type="ARBA" id="ARBA00022692"/>
    </source>
</evidence>
<dbReference type="AlphaFoldDB" id="A0A6J7GZL5"/>
<evidence type="ECO:0000256" key="4">
    <source>
        <dbReference type="ARBA" id="ARBA00022989"/>
    </source>
</evidence>
<evidence type="ECO:0000256" key="1">
    <source>
        <dbReference type="ARBA" id="ARBA00004141"/>
    </source>
</evidence>
<keyword evidence="4 6" id="KW-1133">Transmembrane helix</keyword>
<evidence type="ECO:0000256" key="5">
    <source>
        <dbReference type="ARBA" id="ARBA00023136"/>
    </source>
</evidence>
<dbReference type="PANTHER" id="PTHR31632:SF2">
    <property type="entry name" value="PLASMA MEMBRANE IRON PERMEASE"/>
    <property type="match status" value="1"/>
</dbReference>
<protein>
    <submittedName>
        <fullName evidence="7">Unannotated protein</fullName>
    </submittedName>
</protein>
<feature type="transmembrane region" description="Helical" evidence="6">
    <location>
        <begin position="73"/>
        <end position="92"/>
    </location>
</feature>
<dbReference type="InterPro" id="IPR004923">
    <property type="entry name" value="FTR1/Fip1/EfeU"/>
</dbReference>
<dbReference type="GO" id="GO:0033573">
    <property type="term" value="C:high-affinity iron permease complex"/>
    <property type="evidence" value="ECO:0007669"/>
    <property type="project" value="InterPro"/>
</dbReference>